<dbReference type="SUPFAM" id="SSF53474">
    <property type="entry name" value="alpha/beta-Hydrolases"/>
    <property type="match status" value="1"/>
</dbReference>
<dbReference type="InterPro" id="IPR049492">
    <property type="entry name" value="BD-FAE-like_dom"/>
</dbReference>
<sequence>MSIGLLILYVLSVLVTGLLALTSLAHTKIFHSLKNAQQLAIISSIVTEYSVYILSSKLMMLYEMDSSYFDSTIMTIIYRLDIIIILSFWAFFLQSVFSRHPIYESTKFMRNETSTIPPSIFTISFWFRFNNPFWEARNILFQDNILYATEQEVLEASKSSPRAKTQLSLDIHQHPSFPRNRPVVIYIHGGNWKEGSKEERPPLVSYLTLKKYVVVSINHRLAPFVDINEQLIDVKRAIRWVRQNIHKFGGDPSFIAICGGSSGGHLATMAAFTQNEKRYQPGFEDVDTSIQACISLGGYFDLTHSWGYKFDQSFKKSVAKSEDMEVSRRFSPTWILKEAEANKTRVAATEEDKLGPVFPPMMVIHGKNDSLAPIKHVRDFKKEFAIAARKGCHITLIELPSANHYFYRWSSPRSHTLAYGIEPFIRSFYDKHQEAIKSQ</sequence>
<proteinExistence type="predicted"/>
<dbReference type="PROSITE" id="PS00122">
    <property type="entry name" value="CARBOXYLESTERASE_B_1"/>
    <property type="match status" value="1"/>
</dbReference>
<evidence type="ECO:0000256" key="1">
    <source>
        <dbReference type="ARBA" id="ARBA00022801"/>
    </source>
</evidence>
<evidence type="ECO:0000313" key="4">
    <source>
        <dbReference type="EMBL" id="KAJ3255205.1"/>
    </source>
</evidence>
<keyword evidence="2" id="KW-1133">Transmembrane helix</keyword>
<keyword evidence="2" id="KW-0812">Transmembrane</keyword>
<comment type="caution">
    <text evidence="4">The sequence shown here is derived from an EMBL/GenBank/DDBJ whole genome shotgun (WGS) entry which is preliminary data.</text>
</comment>
<name>A0AAD5UDN0_9FUNG</name>
<keyword evidence="2" id="KW-0472">Membrane</keyword>
<dbReference type="InterPro" id="IPR019826">
    <property type="entry name" value="Carboxylesterase_B_AS"/>
</dbReference>
<dbReference type="InterPro" id="IPR029058">
    <property type="entry name" value="AB_hydrolase_fold"/>
</dbReference>
<keyword evidence="5" id="KW-1185">Reference proteome</keyword>
<organism evidence="4 5">
    <name type="scientific">Boothiomyces macroporosus</name>
    <dbReference type="NCBI Taxonomy" id="261099"/>
    <lineage>
        <taxon>Eukaryota</taxon>
        <taxon>Fungi</taxon>
        <taxon>Fungi incertae sedis</taxon>
        <taxon>Chytridiomycota</taxon>
        <taxon>Chytridiomycota incertae sedis</taxon>
        <taxon>Chytridiomycetes</taxon>
        <taxon>Rhizophydiales</taxon>
        <taxon>Terramycetaceae</taxon>
        <taxon>Boothiomyces</taxon>
    </lineage>
</organism>
<feature type="domain" description="BD-FAE-like" evidence="3">
    <location>
        <begin position="169"/>
        <end position="382"/>
    </location>
</feature>
<protein>
    <recommendedName>
        <fullName evidence="3">BD-FAE-like domain-containing protein</fullName>
    </recommendedName>
</protein>
<dbReference type="Proteomes" id="UP001210925">
    <property type="component" value="Unassembled WGS sequence"/>
</dbReference>
<dbReference type="PANTHER" id="PTHR48081:SF33">
    <property type="entry name" value="KYNURENINE FORMAMIDASE"/>
    <property type="match status" value="1"/>
</dbReference>
<dbReference type="EMBL" id="JADGKB010000070">
    <property type="protein sequence ID" value="KAJ3255205.1"/>
    <property type="molecule type" value="Genomic_DNA"/>
</dbReference>
<accession>A0AAD5UDN0</accession>
<dbReference type="Pfam" id="PF20434">
    <property type="entry name" value="BD-FAE"/>
    <property type="match status" value="1"/>
</dbReference>
<feature type="transmembrane region" description="Helical" evidence="2">
    <location>
        <begin position="35"/>
        <end position="55"/>
    </location>
</feature>
<dbReference type="GO" id="GO:0016787">
    <property type="term" value="F:hydrolase activity"/>
    <property type="evidence" value="ECO:0007669"/>
    <property type="project" value="UniProtKB-KW"/>
</dbReference>
<evidence type="ECO:0000259" key="3">
    <source>
        <dbReference type="Pfam" id="PF20434"/>
    </source>
</evidence>
<dbReference type="AlphaFoldDB" id="A0AAD5UDN0"/>
<dbReference type="InterPro" id="IPR050300">
    <property type="entry name" value="GDXG_lipolytic_enzyme"/>
</dbReference>
<keyword evidence="1" id="KW-0378">Hydrolase</keyword>
<evidence type="ECO:0000256" key="2">
    <source>
        <dbReference type="SAM" id="Phobius"/>
    </source>
</evidence>
<dbReference type="Gene3D" id="3.40.50.1820">
    <property type="entry name" value="alpha/beta hydrolase"/>
    <property type="match status" value="1"/>
</dbReference>
<reference evidence="4" key="1">
    <citation type="submission" date="2020-05" db="EMBL/GenBank/DDBJ databases">
        <title>Phylogenomic resolution of chytrid fungi.</title>
        <authorList>
            <person name="Stajich J.E."/>
            <person name="Amses K."/>
            <person name="Simmons R."/>
            <person name="Seto K."/>
            <person name="Myers J."/>
            <person name="Bonds A."/>
            <person name="Quandt C.A."/>
            <person name="Barry K."/>
            <person name="Liu P."/>
            <person name="Grigoriev I."/>
            <person name="Longcore J.E."/>
            <person name="James T.Y."/>
        </authorList>
    </citation>
    <scope>NUCLEOTIDE SEQUENCE</scope>
    <source>
        <strain evidence="4">PLAUS21</strain>
    </source>
</reference>
<gene>
    <name evidence="4" type="ORF">HK103_006574</name>
</gene>
<dbReference type="PANTHER" id="PTHR48081">
    <property type="entry name" value="AB HYDROLASE SUPERFAMILY PROTEIN C4A8.06C"/>
    <property type="match status" value="1"/>
</dbReference>
<evidence type="ECO:0000313" key="5">
    <source>
        <dbReference type="Proteomes" id="UP001210925"/>
    </source>
</evidence>
<feature type="transmembrane region" description="Helical" evidence="2">
    <location>
        <begin position="76"/>
        <end position="97"/>
    </location>
</feature>